<evidence type="ECO:0000313" key="4">
    <source>
        <dbReference type="EMBL" id="AYC65717.1"/>
    </source>
</evidence>
<protein>
    <submittedName>
        <fullName evidence="4">Cell division protein FTSH</fullName>
    </submittedName>
</protein>
<dbReference type="GO" id="GO:0051301">
    <property type="term" value="P:cell division"/>
    <property type="evidence" value="ECO:0007669"/>
    <property type="project" value="UniProtKB-KW"/>
</dbReference>
<dbReference type="InterPro" id="IPR003960">
    <property type="entry name" value="ATPase_AAA_CS"/>
</dbReference>
<sequence length="2270" mass="273849">MTRKKTLLILNDIFKIFYGFLRSFRLKNRTLQKTNQLGLFLTLFIMSVGIFRISLENQDFSITQNFYGLSKKRKTAIMQNFETFFFQSLKDSTRYQKQYDKRKKAKEEEYQKLSEKEKNFFDFYKYLEDRAQNYEGYEYPSTFKRISDKTKKKETVNLYRNFEQIDYILGAELRKEEQKIIDDFQSKENPFEMDVHFYIDLIPFFHWNNPKNDYNHEQFKKLLAWELDEHDVEIRDATRPDYLDKSYKVAQKVYPQYKNFVEKEVEHDNNNNENDQVNLILKKDGNIYKDLKQEKFPNPKIYKHYKSGRDKMKLFIQTKLKKLPYSSNLTNLIFFKYFENPITKELEKHFNKAKVKLQLIQKYENIKNDVKLLREGLKEFNKEQELLKKKTDIYPRKIPIPRPPYNLTRRIFSDEELIKKPPKLAAEAELTPGIRSIWKKTKLVSGYQASQGKLPMFYKDRSYAAQKKFNKQYQLSNSLKRLGKKAININFYPENATNSVEDVFLRSDWHQELIDRFKKKLPPKNPSKDTPHNLNRIQKVEDRIPLKIQGFNSNKKPEFSPGENLLRAYNNKNRPQKSQILSYRKTFITKFINEFLEIELRVPDNFMHFSKTFSKNKITSSILDIKYLKQTSHRKTKYNIALKKFLDLLVNEMELYEFESLIPTNYREDGYYNTRFIKKQTKKGEETIYLPRDLELNSTKAYRIQLKHKRMGLINFDPPFFFDDPFDFFIRFFDQYICLNLREHSAFQDWRETHPNKNRRLFDKFFGKFSSLLEKQNKNYYLNQILNSEDYLLEAIYNTFHPKLIEKQLDELIDFVEDLEEMEPKSEMEIEMEILKSKKNKQRTEFQFKTSLFNLFPKEIQNEKCLYQVGDEFYSPSEVTPFFLNFLAFRKNRRDEFIQHKSPLVATRYNFEQKKKMQIYYLYSFLLNESPEFCPPYLLEYLLKSLQTDSHQKKAKYNYLLGLNNQIPYYVLTITDLLYQKLLDQIHFYSNQIKEKEYFQKLLKQFTETRNEIEKYFYVKKKEQFQKLLEQFQKLLKQFIETRNKIKKYCSTETEIEFYDEVNEIYQKHLKERNEKFQKHLDESFPNIRTVTYILPEEHIENLKKIKTIDDLQNFTNLSRIEGLERLKRHEPIKIKEIKFEDKKTFSLDWFRWLKLQKNSSFYIHVQRKLPLIPEVIEFPYLILNNRNPKDKYYFRVENLKKFNEVMDPIIAKRKIKLVKQYYKLLSTIISDEFNFHDFINCLKNLEKNKDPENTEENFFYTLLSQKLGDQFMTLGDDENIDDSFYKVLYRKFRQSRQSRQWMEQFKEAKKNYNPYSYPPYPSLYDDANTEKNNKEKEDEDYYDETPKEREEREYFEKTDFKQVISDICGFLAKTKRFKLSKRSNFLPIYQNLSVRRMSGYLYPDVEKVKHIRRLSIMDIPIYSFNNENFIQLKNNETQKFKFIFLPFKPRYHDQTLKNLGLVFDRQFFELREYVNKYSLSLLFFFSSGWLFIHIFKNIHKKYAKEIVEACIDLLKHAGILYDVKWIKEELGMAPINKGYRGIRNHRKKLKNVIGLNYLILKICEMTWFLKTKKLLYINFDPFIHFCIFISKKTKKNESDIYTEVFPNYLKQKGFLLTGPPGTGKTLLVQAIAGESRVPVVTQSGGLLQNPKLRGKGANTIYKLFARAREISPCIIFIDELDGIGVRRQFLPTNIGSYDIIPFLESCDKALPPKIFQTKIKRREEFYDDLDPYWKEPEFTQIPQSFQIPIDVLQDIQSFYLAKKEQVSMLTQLLIELDGVKPLDNIIIISATNQFENLDPALLRPGRFQYILKFYLPNFTIRKNLFKFYIRSSKIGIKNISWDYFSKRTYSLTSATIAAIISVSELTAIQKSIEHTFTTLERGINLITSITSNELTFRLKSIFINLRKLNQIFFSKNNFYSLNSSSQTLTSNSIKLTKLDLNETAYILRNCYYNIGKMLIVFLLQPEELMNLDPYITFWERPRNFRFIFFIKHFNEFLEIEQKKISRIEIEKKFVILFGGKAGESLCIFLPLQKFLKKIVLNYFHPDFVLFKNNLEQSNFGLDGEIQIAQNLIKFMIEKWYFYSEKIATEKFHPIFETSNLIEYYLEKEKEIFLSQIFVDEMIIDLDMRNTLSQIEQKQSYQAWWMKKISTKLNYIENRYHWLVWSRIYLSNPQSSIQNIEWVSPDEYFHTVLRTPPYCMAWSHFMENRRFAIENLLFLQAFNAVFRALDQFYEFFDILADYLLRYENLTEKELQSKIYQFFLLLRKKIS</sequence>
<proteinExistence type="predicted"/>
<dbReference type="GO" id="GO:0006508">
    <property type="term" value="P:proteolysis"/>
    <property type="evidence" value="ECO:0007669"/>
    <property type="project" value="TreeGrafter"/>
</dbReference>
<dbReference type="PROSITE" id="PS00674">
    <property type="entry name" value="AAA"/>
    <property type="match status" value="1"/>
</dbReference>
<reference evidence="4" key="1">
    <citation type="submission" date="2018-07" db="EMBL/GenBank/DDBJ databases">
        <authorList>
            <person name="Quirk P.G."/>
            <person name="Krulwich T.A."/>
        </authorList>
    </citation>
    <scope>NUCLEOTIDE SEQUENCE</scope>
</reference>
<evidence type="ECO:0000256" key="1">
    <source>
        <dbReference type="SAM" id="Coils"/>
    </source>
</evidence>
<dbReference type="PANTHER" id="PTHR23076">
    <property type="entry name" value="METALLOPROTEASE M41 FTSH"/>
    <property type="match status" value="1"/>
</dbReference>
<dbReference type="GO" id="GO:0004176">
    <property type="term" value="F:ATP-dependent peptidase activity"/>
    <property type="evidence" value="ECO:0007669"/>
    <property type="project" value="TreeGrafter"/>
</dbReference>
<dbReference type="PANTHER" id="PTHR23076:SF97">
    <property type="entry name" value="ATP-DEPENDENT ZINC METALLOPROTEASE YME1L1"/>
    <property type="match status" value="1"/>
</dbReference>
<gene>
    <name evidence="4" type="primary">ftsH</name>
</gene>
<dbReference type="CDD" id="cd19481">
    <property type="entry name" value="RecA-like_protease"/>
    <property type="match status" value="1"/>
</dbReference>
<keyword evidence="4" id="KW-0934">Plastid</keyword>
<feature type="coiled-coil region" evidence="1">
    <location>
        <begin position="363"/>
        <end position="390"/>
    </location>
</feature>
<dbReference type="InterPro" id="IPR003593">
    <property type="entry name" value="AAA+_ATPase"/>
</dbReference>
<dbReference type="Gene3D" id="1.10.8.60">
    <property type="match status" value="1"/>
</dbReference>
<feature type="region of interest" description="Disordered" evidence="2">
    <location>
        <begin position="1326"/>
        <end position="1349"/>
    </location>
</feature>
<dbReference type="GO" id="GO:0005524">
    <property type="term" value="F:ATP binding"/>
    <property type="evidence" value="ECO:0007669"/>
    <property type="project" value="InterPro"/>
</dbReference>
<dbReference type="GO" id="GO:0005739">
    <property type="term" value="C:mitochondrion"/>
    <property type="evidence" value="ECO:0007669"/>
    <property type="project" value="TreeGrafter"/>
</dbReference>
<dbReference type="Gene3D" id="3.40.50.300">
    <property type="entry name" value="P-loop containing nucleotide triphosphate hydrolases"/>
    <property type="match status" value="2"/>
</dbReference>
<evidence type="ECO:0000259" key="3">
    <source>
        <dbReference type="SMART" id="SM00382"/>
    </source>
</evidence>
<feature type="domain" description="AAA+ ATPase" evidence="3">
    <location>
        <begin position="1611"/>
        <end position="1818"/>
    </location>
</feature>
<dbReference type="Pfam" id="PF00004">
    <property type="entry name" value="AAA"/>
    <property type="match status" value="2"/>
</dbReference>
<dbReference type="GO" id="GO:0016887">
    <property type="term" value="F:ATP hydrolysis activity"/>
    <property type="evidence" value="ECO:0007669"/>
    <property type="project" value="InterPro"/>
</dbReference>
<accession>A0A386B236</accession>
<keyword evidence="4" id="KW-0131">Cell cycle</keyword>
<dbReference type="SUPFAM" id="SSF52540">
    <property type="entry name" value="P-loop containing nucleoside triphosphate hydrolases"/>
    <property type="match status" value="1"/>
</dbReference>
<dbReference type="InterPro" id="IPR003959">
    <property type="entry name" value="ATPase_AAA_core"/>
</dbReference>
<dbReference type="InterPro" id="IPR027417">
    <property type="entry name" value="P-loop_NTPase"/>
</dbReference>
<organism evidence="4">
    <name type="scientific">Udotea sp. TZ0819</name>
    <dbReference type="NCBI Taxonomy" id="2364085"/>
    <lineage>
        <taxon>Eukaryota</taxon>
        <taxon>Viridiplantae</taxon>
        <taxon>Chlorophyta</taxon>
        <taxon>core chlorophytes</taxon>
        <taxon>Ulvophyceae</taxon>
        <taxon>TCBD clade</taxon>
        <taxon>Bryopsidales</taxon>
        <taxon>Halimedineae</taxon>
        <taxon>Halimedaceae</taxon>
        <taxon>Udoteae</taxon>
        <taxon>Udotea</taxon>
    </lineage>
</organism>
<keyword evidence="4" id="KW-0132">Cell division</keyword>
<keyword evidence="1" id="KW-0175">Coiled coil</keyword>
<dbReference type="EMBL" id="MH591113">
    <property type="protein sequence ID" value="AYC65717.1"/>
    <property type="molecule type" value="Genomic_DNA"/>
</dbReference>
<geneLocation type="chloroplast" evidence="4"/>
<reference evidence="4" key="2">
    <citation type="journal article" date="2019" name="Mol. Phylogenet. Evol.">
        <title>Reassessment of the classification of bryopsidales (chlorophyta) based on chloroplast phylogenomic analyses.</title>
        <authorList>
            <person name="Cremen M.C."/>
            <person name="Leliaert F."/>
            <person name="West J."/>
            <person name="Lam D.W."/>
            <person name="Shimada S."/>
            <person name="Lopez-Bautista J.M."/>
            <person name="Verbruggen H."/>
        </authorList>
    </citation>
    <scope>NUCLEOTIDE SEQUENCE</scope>
</reference>
<evidence type="ECO:0000256" key="2">
    <source>
        <dbReference type="SAM" id="MobiDB-lite"/>
    </source>
</evidence>
<keyword evidence="4" id="KW-0150">Chloroplast</keyword>
<dbReference type="SMART" id="SM00382">
    <property type="entry name" value="AAA"/>
    <property type="match status" value="1"/>
</dbReference>
<name>A0A386B236_9CHLO</name>